<dbReference type="InterPro" id="IPR003594">
    <property type="entry name" value="HATPase_dom"/>
</dbReference>
<dbReference type="NCBIfam" id="TIGR00229">
    <property type="entry name" value="sensory_box"/>
    <property type="match status" value="3"/>
</dbReference>
<evidence type="ECO:0000256" key="4">
    <source>
        <dbReference type="ARBA" id="ARBA00022553"/>
    </source>
</evidence>
<dbReference type="SUPFAM" id="SSF55874">
    <property type="entry name" value="ATPase domain of HSP90 chaperone/DNA topoisomerase II/histidine kinase"/>
    <property type="match status" value="1"/>
</dbReference>
<feature type="domain" description="PAS" evidence="11">
    <location>
        <begin position="250"/>
        <end position="321"/>
    </location>
</feature>
<evidence type="ECO:0000256" key="3">
    <source>
        <dbReference type="ARBA" id="ARBA00012438"/>
    </source>
</evidence>
<dbReference type="PROSITE" id="PS50112">
    <property type="entry name" value="PAS"/>
    <property type="match status" value="4"/>
</dbReference>
<dbReference type="InterPro" id="IPR005467">
    <property type="entry name" value="His_kinase_dom"/>
</dbReference>
<dbReference type="Pfam" id="PF08448">
    <property type="entry name" value="PAS_4"/>
    <property type="match status" value="3"/>
</dbReference>
<dbReference type="EMBL" id="CADCVM010000032">
    <property type="protein sequence ID" value="CAA9467830.1"/>
    <property type="molecule type" value="Genomic_DNA"/>
</dbReference>
<dbReference type="Pfam" id="PF08447">
    <property type="entry name" value="PAS_3"/>
    <property type="match status" value="1"/>
</dbReference>
<feature type="domain" description="PAS" evidence="11">
    <location>
        <begin position="124"/>
        <end position="178"/>
    </location>
</feature>
<dbReference type="InterPro" id="IPR013656">
    <property type="entry name" value="PAS_4"/>
</dbReference>
<evidence type="ECO:0000256" key="9">
    <source>
        <dbReference type="SAM" id="MobiDB-lite"/>
    </source>
</evidence>
<keyword evidence="6" id="KW-0418">Kinase</keyword>
<dbReference type="InterPro" id="IPR036890">
    <property type="entry name" value="HATPase_C_sf"/>
</dbReference>
<dbReference type="PANTHER" id="PTHR43304:SF1">
    <property type="entry name" value="PAC DOMAIN-CONTAINING PROTEIN"/>
    <property type="match status" value="1"/>
</dbReference>
<dbReference type="PROSITE" id="PS50113">
    <property type="entry name" value="PAC"/>
    <property type="match status" value="2"/>
</dbReference>
<keyword evidence="7" id="KW-0902">Two-component regulatory system</keyword>
<comment type="catalytic activity">
    <reaction evidence="1">
        <text>ATP + protein L-histidine = ADP + protein N-phospho-L-histidine.</text>
        <dbReference type="EC" id="2.7.13.3"/>
    </reaction>
</comment>
<organism evidence="13">
    <name type="scientific">uncultured Rubrobacteraceae bacterium</name>
    <dbReference type="NCBI Taxonomy" id="349277"/>
    <lineage>
        <taxon>Bacteria</taxon>
        <taxon>Bacillati</taxon>
        <taxon>Actinomycetota</taxon>
        <taxon>Rubrobacteria</taxon>
        <taxon>Rubrobacterales</taxon>
        <taxon>Rubrobacteraceae</taxon>
        <taxon>environmental samples</taxon>
    </lineage>
</organism>
<feature type="compositionally biased region" description="Basic and acidic residues" evidence="9">
    <location>
        <begin position="319"/>
        <end position="329"/>
    </location>
</feature>
<accession>A0A6J4RFZ0</accession>
<evidence type="ECO:0000259" key="12">
    <source>
        <dbReference type="PROSITE" id="PS50113"/>
    </source>
</evidence>
<comment type="subcellular location">
    <subcellularLocation>
        <location evidence="2">Cell membrane</location>
    </subcellularLocation>
</comment>
<feature type="coiled-coil region" evidence="8">
    <location>
        <begin position="481"/>
        <end position="508"/>
    </location>
</feature>
<dbReference type="InterPro" id="IPR001610">
    <property type="entry name" value="PAC"/>
</dbReference>
<dbReference type="GO" id="GO:0005886">
    <property type="term" value="C:plasma membrane"/>
    <property type="evidence" value="ECO:0007669"/>
    <property type="project" value="UniProtKB-SubCell"/>
</dbReference>
<name>A0A6J4RFZ0_9ACTN</name>
<dbReference type="SUPFAM" id="SSF47384">
    <property type="entry name" value="Homodimeric domain of signal transducing histidine kinase"/>
    <property type="match status" value="1"/>
</dbReference>
<dbReference type="CDD" id="cd00082">
    <property type="entry name" value="HisKA"/>
    <property type="match status" value="1"/>
</dbReference>
<dbReference type="InterPro" id="IPR013655">
    <property type="entry name" value="PAS_fold_3"/>
</dbReference>
<dbReference type="SMART" id="SM00388">
    <property type="entry name" value="HisKA"/>
    <property type="match status" value="1"/>
</dbReference>
<dbReference type="PROSITE" id="PS50109">
    <property type="entry name" value="HIS_KIN"/>
    <property type="match status" value="1"/>
</dbReference>
<evidence type="ECO:0000256" key="6">
    <source>
        <dbReference type="ARBA" id="ARBA00022777"/>
    </source>
</evidence>
<dbReference type="CDD" id="cd00075">
    <property type="entry name" value="HATPase"/>
    <property type="match status" value="1"/>
</dbReference>
<dbReference type="PANTHER" id="PTHR43304">
    <property type="entry name" value="PHYTOCHROME-LIKE PROTEIN CPH1"/>
    <property type="match status" value="1"/>
</dbReference>
<dbReference type="InterPro" id="IPR000014">
    <property type="entry name" value="PAS"/>
</dbReference>
<evidence type="ECO:0000313" key="13">
    <source>
        <dbReference type="EMBL" id="CAA9467830.1"/>
    </source>
</evidence>
<evidence type="ECO:0000256" key="2">
    <source>
        <dbReference type="ARBA" id="ARBA00004236"/>
    </source>
</evidence>
<proteinExistence type="predicted"/>
<keyword evidence="4" id="KW-0597">Phosphoprotein</keyword>
<dbReference type="SMART" id="SM00091">
    <property type="entry name" value="PAS"/>
    <property type="match status" value="4"/>
</dbReference>
<dbReference type="SUPFAM" id="SSF55785">
    <property type="entry name" value="PYP-like sensor domain (PAS domain)"/>
    <property type="match status" value="5"/>
</dbReference>
<reference evidence="13" key="1">
    <citation type="submission" date="2020-02" db="EMBL/GenBank/DDBJ databases">
        <authorList>
            <person name="Meier V. D."/>
        </authorList>
    </citation>
    <scope>NUCLEOTIDE SEQUENCE</scope>
    <source>
        <strain evidence="13">AVDCRST_MAG05</strain>
    </source>
</reference>
<dbReference type="InterPro" id="IPR035965">
    <property type="entry name" value="PAS-like_dom_sf"/>
</dbReference>
<keyword evidence="5" id="KW-0808">Transferase</keyword>
<dbReference type="Pfam" id="PF00512">
    <property type="entry name" value="HisKA"/>
    <property type="match status" value="1"/>
</dbReference>
<feature type="compositionally biased region" description="Polar residues" evidence="9">
    <location>
        <begin position="331"/>
        <end position="340"/>
    </location>
</feature>
<dbReference type="SMART" id="SM00086">
    <property type="entry name" value="PAC"/>
    <property type="match status" value="3"/>
</dbReference>
<evidence type="ECO:0000256" key="7">
    <source>
        <dbReference type="ARBA" id="ARBA00023012"/>
    </source>
</evidence>
<dbReference type="CDD" id="cd00130">
    <property type="entry name" value="PAS"/>
    <property type="match status" value="3"/>
</dbReference>
<dbReference type="InterPro" id="IPR000700">
    <property type="entry name" value="PAS-assoc_C"/>
</dbReference>
<evidence type="ECO:0000256" key="1">
    <source>
        <dbReference type="ARBA" id="ARBA00000085"/>
    </source>
</evidence>
<evidence type="ECO:0000259" key="10">
    <source>
        <dbReference type="PROSITE" id="PS50109"/>
    </source>
</evidence>
<dbReference type="SMART" id="SM00387">
    <property type="entry name" value="HATPase_c"/>
    <property type="match status" value="1"/>
</dbReference>
<gene>
    <name evidence="13" type="ORF">AVDCRST_MAG05-244</name>
</gene>
<keyword evidence="8" id="KW-0175">Coiled coil</keyword>
<dbReference type="GO" id="GO:0000155">
    <property type="term" value="F:phosphorelay sensor kinase activity"/>
    <property type="evidence" value="ECO:0007669"/>
    <property type="project" value="InterPro"/>
</dbReference>
<protein>
    <recommendedName>
        <fullName evidence="3">histidine kinase</fullName>
        <ecNumber evidence="3">2.7.13.3</ecNumber>
    </recommendedName>
</protein>
<dbReference type="Gene3D" id="3.30.565.10">
    <property type="entry name" value="Histidine kinase-like ATPase, C-terminal domain"/>
    <property type="match status" value="1"/>
</dbReference>
<feature type="domain" description="Histidine kinase" evidence="10">
    <location>
        <begin position="627"/>
        <end position="832"/>
    </location>
</feature>
<evidence type="ECO:0000256" key="5">
    <source>
        <dbReference type="ARBA" id="ARBA00022679"/>
    </source>
</evidence>
<dbReference type="InterPro" id="IPR004358">
    <property type="entry name" value="Sig_transdc_His_kin-like_C"/>
</dbReference>
<dbReference type="PRINTS" id="PR00344">
    <property type="entry name" value="BCTRLSENSOR"/>
</dbReference>
<feature type="domain" description="PAS" evidence="11">
    <location>
        <begin position="5"/>
        <end position="81"/>
    </location>
</feature>
<feature type="domain" description="PAS" evidence="11">
    <location>
        <begin position="498"/>
        <end position="568"/>
    </location>
</feature>
<dbReference type="InterPro" id="IPR036097">
    <property type="entry name" value="HisK_dim/P_sf"/>
</dbReference>
<evidence type="ECO:0000256" key="8">
    <source>
        <dbReference type="SAM" id="Coils"/>
    </source>
</evidence>
<evidence type="ECO:0000259" key="11">
    <source>
        <dbReference type="PROSITE" id="PS50112"/>
    </source>
</evidence>
<feature type="region of interest" description="Disordered" evidence="9">
    <location>
        <begin position="319"/>
        <end position="341"/>
    </location>
</feature>
<dbReference type="Gene3D" id="1.10.287.130">
    <property type="match status" value="1"/>
</dbReference>
<feature type="domain" description="PAC" evidence="12">
    <location>
        <begin position="197"/>
        <end position="249"/>
    </location>
</feature>
<dbReference type="Pfam" id="PF02518">
    <property type="entry name" value="HATPase_c"/>
    <property type="match status" value="1"/>
</dbReference>
<dbReference type="InterPro" id="IPR003661">
    <property type="entry name" value="HisK_dim/P_dom"/>
</dbReference>
<dbReference type="AlphaFoldDB" id="A0A6J4RFZ0"/>
<feature type="domain" description="PAC" evidence="12">
    <location>
        <begin position="318"/>
        <end position="374"/>
    </location>
</feature>
<sequence length="835" mass="93908">MQRDPEENITEVLERITDDFFAVDREWRYTYLNEGALRRVRHVKGENLGRGDLLGRTIWEVFPETVGSVFYQKYHEAVREQTTVVFEAYSPLNGEWYEVRAYPSANGLSVYFQDVTGRKRTEEQLRYQSHLLENMQDAVLATDERLVLTAWNKGAETMFGWRAEEALGRKVQEVIPTEFGADHMPRMVAGLSEASPQGAEMVMYRKDGTPIHVDVLTIALRDEHGRTTGYLSINRDISERKRTEKVAEESRKLLDDIIEQASDTIFVKDAEGRYLLVNSAGSGILGIPARDLLGKRDADLHPPEVATALRELDVEVTRAGEPQTREEHMSANGTPRTYLTTKAPRRDSRGQIVGVIGIARDITERKQAEEDLRRSEERFRAQFEGFPIPTVSWRKVADDFELVDYNAAADRLTQGTMGGLRGLKASEWYANDPWIMQALSRCYGEGVTFHQERPWRMKTTGEHKHLRVTFAYVPPDLVMTHVEDITERKQAEAELARVKERFQSLVRHSSDIITVLSADGKARYQSPAIERVLGYRPDELVGENVFDYVHPEDLEQVLSKFAGLLNDTETHALVQVRFRHKDGSWRHLEAVGSNLLHDPGVEGVVVNSRDTTERSTLLEDQRRFMANAAHQLKTPITTIAGAAELLVTKQSLDAPKKRQLLDHVFSEARHMQRLSETLLRSARIGLDRRDPDLAPVDLTEAARLAARRFSPLAEVDLRVEGDGARALADPELLQEVLLVLLDNAAKHSGPDRHIHLRAVGNTITVEDGGTGISDADLPHVFERFYRGKGGGEGFGLGLSIARELVERMGGSIFLDSTEGSGTTARIDLPGTEARA</sequence>
<dbReference type="EC" id="2.7.13.3" evidence="3"/>
<dbReference type="Gene3D" id="3.30.450.20">
    <property type="entry name" value="PAS domain"/>
    <property type="match status" value="5"/>
</dbReference>
<dbReference type="InterPro" id="IPR052162">
    <property type="entry name" value="Sensor_kinase/Photoreceptor"/>
</dbReference>